<sequence>MEAARGAFDMRNHWYPVAFASELPRGAAATGSRPTDPYGFQLLGDPIVLFRDQHGAAQCVQDKCSHRSAPLSVGTVRDGRLECKFGSGGKCESIPSEPTTRPGKPFCVYAYPTTEVYDLVWVWPGDPEKASEQHIPHHLFKEYRDKSWGKDTVTRDFDIEHGLFIENILDPSHLPFTHDGTLSKRAKADEMKVEMLFDNVFGQAPAPRSSADDHQTDAHSHFTLGLPEGFYGMQAQAVWPADASRPAQRFTFQTPCVVRLDLQTSTTKKRPDGSYPTMIQLHFCVPVSPTRFRVNTIFFRNFATKFTASGGFPLGSHLNRWYADKIMDQDVELLTGQMVNLLNAAKPWNTVVRADKIAARYRRWRDQAELTNPWFCGFHQSAVPDIEDLIAAGAEKAETDSVESGSGGSRAALVAGRRRKVEHATPPIVTGPYPRSGAERDLSTLLMQSGGVRFKPRTRIALVPRGVRLAAAALLALLALLLLAWSSGDQPRNRLALVW</sequence>
<dbReference type="PANTHER" id="PTHR21266">
    <property type="entry name" value="IRON-SULFUR DOMAIN CONTAINING PROTEIN"/>
    <property type="match status" value="1"/>
</dbReference>
<evidence type="ECO:0000259" key="11">
    <source>
        <dbReference type="PROSITE" id="PS51296"/>
    </source>
</evidence>
<dbReference type="GO" id="GO:0046872">
    <property type="term" value="F:metal ion binding"/>
    <property type="evidence" value="ECO:0007669"/>
    <property type="project" value="UniProtKB-KW"/>
</dbReference>
<evidence type="ECO:0000256" key="2">
    <source>
        <dbReference type="ARBA" id="ARBA00022692"/>
    </source>
</evidence>
<evidence type="ECO:0000256" key="1">
    <source>
        <dbReference type="ARBA" id="ARBA00004370"/>
    </source>
</evidence>
<keyword evidence="4" id="KW-0479">Metal-binding</keyword>
<evidence type="ECO:0000256" key="8">
    <source>
        <dbReference type="ARBA" id="ARBA00023014"/>
    </source>
</evidence>
<keyword evidence="7" id="KW-0408">Iron</keyword>
<dbReference type="InterPro" id="IPR036922">
    <property type="entry name" value="Rieske_2Fe-2S_sf"/>
</dbReference>
<dbReference type="OrthoDB" id="426882at2759"/>
<evidence type="ECO:0000256" key="6">
    <source>
        <dbReference type="ARBA" id="ARBA00023002"/>
    </source>
</evidence>
<name>L8GGJ3_ACACF</name>
<keyword evidence="13" id="KW-1185">Reference proteome</keyword>
<dbReference type="Pfam" id="PF00355">
    <property type="entry name" value="Rieske"/>
    <property type="match status" value="1"/>
</dbReference>
<evidence type="ECO:0000313" key="12">
    <source>
        <dbReference type="EMBL" id="ELR12190.1"/>
    </source>
</evidence>
<dbReference type="Proteomes" id="UP000011083">
    <property type="component" value="Unassembled WGS sequence"/>
</dbReference>
<gene>
    <name evidence="12" type="ORF">ACA1_033380</name>
</gene>
<evidence type="ECO:0000313" key="13">
    <source>
        <dbReference type="Proteomes" id="UP000011083"/>
    </source>
</evidence>
<accession>L8GGJ3</accession>
<dbReference type="VEuPathDB" id="AmoebaDB:ACA1_033380"/>
<organism evidence="12 13">
    <name type="scientific">Acanthamoeba castellanii (strain ATCC 30010 / Neff)</name>
    <dbReference type="NCBI Taxonomy" id="1257118"/>
    <lineage>
        <taxon>Eukaryota</taxon>
        <taxon>Amoebozoa</taxon>
        <taxon>Discosea</taxon>
        <taxon>Longamoebia</taxon>
        <taxon>Centramoebida</taxon>
        <taxon>Acanthamoebidae</taxon>
        <taxon>Acanthamoeba</taxon>
    </lineage>
</organism>
<keyword evidence="9 10" id="KW-0472">Membrane</keyword>
<reference evidence="12 13" key="1">
    <citation type="journal article" date="2013" name="Genome Biol.">
        <title>Genome of Acanthamoeba castellanii highlights extensive lateral gene transfer and early evolution of tyrosine kinase signaling.</title>
        <authorList>
            <person name="Clarke M."/>
            <person name="Lohan A.J."/>
            <person name="Liu B."/>
            <person name="Lagkouvardos I."/>
            <person name="Roy S."/>
            <person name="Zafar N."/>
            <person name="Bertelli C."/>
            <person name="Schilde C."/>
            <person name="Kianianmomeni A."/>
            <person name="Burglin T.R."/>
            <person name="Frech C."/>
            <person name="Turcotte B."/>
            <person name="Kopec K.O."/>
            <person name="Synnott J.M."/>
            <person name="Choo C."/>
            <person name="Paponov I."/>
            <person name="Finkler A."/>
            <person name="Soon Heng Tan C."/>
            <person name="Hutchins A.P."/>
            <person name="Weinmeier T."/>
            <person name="Rattei T."/>
            <person name="Chu J.S."/>
            <person name="Gimenez G."/>
            <person name="Irimia M."/>
            <person name="Rigden D.J."/>
            <person name="Fitzpatrick D.A."/>
            <person name="Lorenzo-Morales J."/>
            <person name="Bateman A."/>
            <person name="Chiu C.H."/>
            <person name="Tang P."/>
            <person name="Hegemann P."/>
            <person name="Fromm H."/>
            <person name="Raoult D."/>
            <person name="Greub G."/>
            <person name="Miranda-Saavedra D."/>
            <person name="Chen N."/>
            <person name="Nash P."/>
            <person name="Ginger M.L."/>
            <person name="Horn M."/>
            <person name="Schaap P."/>
            <person name="Caler L."/>
            <person name="Loftus B."/>
        </authorList>
    </citation>
    <scope>NUCLEOTIDE SEQUENCE [LARGE SCALE GENOMIC DNA]</scope>
    <source>
        <strain evidence="12 13">Neff</strain>
    </source>
</reference>
<evidence type="ECO:0000256" key="3">
    <source>
        <dbReference type="ARBA" id="ARBA00022714"/>
    </source>
</evidence>
<dbReference type="RefSeq" id="XP_004334203.1">
    <property type="nucleotide sequence ID" value="XM_004334155.1"/>
</dbReference>
<protein>
    <submittedName>
        <fullName evidence="12">Rieske [2fe2s] domain containing protein</fullName>
    </submittedName>
</protein>
<dbReference type="InterPro" id="IPR050584">
    <property type="entry name" value="Cholesterol_7-desaturase"/>
</dbReference>
<evidence type="ECO:0000256" key="10">
    <source>
        <dbReference type="SAM" id="Phobius"/>
    </source>
</evidence>
<keyword evidence="5 10" id="KW-1133">Transmembrane helix</keyword>
<proteinExistence type="predicted"/>
<comment type="subcellular location">
    <subcellularLocation>
        <location evidence="1">Membrane</location>
    </subcellularLocation>
</comment>
<evidence type="ECO:0000256" key="9">
    <source>
        <dbReference type="ARBA" id="ARBA00023136"/>
    </source>
</evidence>
<dbReference type="SUPFAM" id="SSF55961">
    <property type="entry name" value="Bet v1-like"/>
    <property type="match status" value="1"/>
</dbReference>
<dbReference type="GeneID" id="14912708"/>
<dbReference type="PROSITE" id="PS51296">
    <property type="entry name" value="RIESKE"/>
    <property type="match status" value="1"/>
</dbReference>
<dbReference type="Gene3D" id="2.102.10.10">
    <property type="entry name" value="Rieske [2Fe-2S] iron-sulphur domain"/>
    <property type="match status" value="1"/>
</dbReference>
<dbReference type="GO" id="GO:0016020">
    <property type="term" value="C:membrane"/>
    <property type="evidence" value="ECO:0007669"/>
    <property type="project" value="UniProtKB-SubCell"/>
</dbReference>
<keyword evidence="8" id="KW-0411">Iron-sulfur</keyword>
<keyword evidence="3" id="KW-0001">2Fe-2S</keyword>
<dbReference type="GO" id="GO:0005737">
    <property type="term" value="C:cytoplasm"/>
    <property type="evidence" value="ECO:0007669"/>
    <property type="project" value="TreeGrafter"/>
</dbReference>
<dbReference type="KEGG" id="acan:ACA1_033380"/>
<evidence type="ECO:0000256" key="4">
    <source>
        <dbReference type="ARBA" id="ARBA00022723"/>
    </source>
</evidence>
<feature type="domain" description="Rieske" evidence="11">
    <location>
        <begin position="14"/>
        <end position="122"/>
    </location>
</feature>
<evidence type="ECO:0000256" key="5">
    <source>
        <dbReference type="ARBA" id="ARBA00022989"/>
    </source>
</evidence>
<dbReference type="GO" id="GO:0016491">
    <property type="term" value="F:oxidoreductase activity"/>
    <property type="evidence" value="ECO:0007669"/>
    <property type="project" value="UniProtKB-KW"/>
</dbReference>
<dbReference type="SUPFAM" id="SSF50022">
    <property type="entry name" value="ISP domain"/>
    <property type="match status" value="1"/>
</dbReference>
<dbReference type="PANTHER" id="PTHR21266:SF32">
    <property type="entry name" value="CHOLESTEROL 7-DESATURASE NVD"/>
    <property type="match status" value="1"/>
</dbReference>
<dbReference type="OMA" id="IVRHYRK"/>
<dbReference type="Pfam" id="PF19112">
    <property type="entry name" value="VanA_C"/>
    <property type="match status" value="1"/>
</dbReference>
<dbReference type="Gene3D" id="3.90.380.10">
    <property type="entry name" value="Naphthalene 1,2-dioxygenase Alpha Subunit, Chain A, domain 1"/>
    <property type="match status" value="1"/>
</dbReference>
<dbReference type="EMBL" id="KB008125">
    <property type="protein sequence ID" value="ELR12190.1"/>
    <property type="molecule type" value="Genomic_DNA"/>
</dbReference>
<evidence type="ECO:0000256" key="7">
    <source>
        <dbReference type="ARBA" id="ARBA00023004"/>
    </source>
</evidence>
<feature type="transmembrane region" description="Helical" evidence="10">
    <location>
        <begin position="466"/>
        <end position="485"/>
    </location>
</feature>
<dbReference type="AlphaFoldDB" id="L8GGJ3"/>
<dbReference type="InterPro" id="IPR044043">
    <property type="entry name" value="VanA_C_cat"/>
</dbReference>
<keyword evidence="2 10" id="KW-0812">Transmembrane</keyword>
<keyword evidence="6" id="KW-0560">Oxidoreductase</keyword>
<dbReference type="InterPro" id="IPR017941">
    <property type="entry name" value="Rieske_2Fe-2S"/>
</dbReference>
<dbReference type="GO" id="GO:0051537">
    <property type="term" value="F:2 iron, 2 sulfur cluster binding"/>
    <property type="evidence" value="ECO:0007669"/>
    <property type="project" value="UniProtKB-KW"/>
</dbReference>